<proteinExistence type="predicted"/>
<dbReference type="OrthoDB" id="3060868at2759"/>
<evidence type="ECO:0000313" key="2">
    <source>
        <dbReference type="Proteomes" id="UP001049176"/>
    </source>
</evidence>
<sequence>MCFFQEAYEVSIGQGTFNAVTGNQTINTYNHYTVERQGKNRTIYDEFSDIQRGLVRRIKDLDHKDTFISRNPKLKI</sequence>
<name>A0A9P8ADR4_9AGAR</name>
<reference evidence="1" key="1">
    <citation type="journal article" date="2021" name="Genome Biol. Evol.">
        <title>The assembled and annotated genome of the fairy-ring fungus Marasmius oreades.</title>
        <authorList>
            <person name="Hiltunen M."/>
            <person name="Ament-Velasquez S.L."/>
            <person name="Johannesson H."/>
        </authorList>
    </citation>
    <scope>NUCLEOTIDE SEQUENCE</scope>
    <source>
        <strain evidence="1">03SP1</strain>
    </source>
</reference>
<evidence type="ECO:0000313" key="1">
    <source>
        <dbReference type="EMBL" id="KAG7097753.1"/>
    </source>
</evidence>
<accession>A0A9P8ADR4</accession>
<dbReference type="AlphaFoldDB" id="A0A9P8ADR4"/>
<comment type="caution">
    <text evidence="1">The sequence shown here is derived from an EMBL/GenBank/DDBJ whole genome shotgun (WGS) entry which is preliminary data.</text>
</comment>
<gene>
    <name evidence="1" type="ORF">E1B28_005074</name>
</gene>
<dbReference type="RefSeq" id="XP_043014223.1">
    <property type="nucleotide sequence ID" value="XM_043149616.1"/>
</dbReference>
<dbReference type="EMBL" id="CM032182">
    <property type="protein sequence ID" value="KAG7097753.1"/>
    <property type="molecule type" value="Genomic_DNA"/>
</dbReference>
<dbReference type="KEGG" id="more:E1B28_005074"/>
<dbReference type="Proteomes" id="UP001049176">
    <property type="component" value="Chromosome 2"/>
</dbReference>
<keyword evidence="2" id="KW-1185">Reference proteome</keyword>
<organism evidence="1 2">
    <name type="scientific">Marasmius oreades</name>
    <name type="common">fairy-ring Marasmius</name>
    <dbReference type="NCBI Taxonomy" id="181124"/>
    <lineage>
        <taxon>Eukaryota</taxon>
        <taxon>Fungi</taxon>
        <taxon>Dikarya</taxon>
        <taxon>Basidiomycota</taxon>
        <taxon>Agaricomycotina</taxon>
        <taxon>Agaricomycetes</taxon>
        <taxon>Agaricomycetidae</taxon>
        <taxon>Agaricales</taxon>
        <taxon>Marasmiineae</taxon>
        <taxon>Marasmiaceae</taxon>
        <taxon>Marasmius</taxon>
    </lineage>
</organism>
<dbReference type="GeneID" id="66074150"/>
<protein>
    <submittedName>
        <fullName evidence="1">Uncharacterized protein</fullName>
    </submittedName>
</protein>